<name>A0A1V9ZCP3_ACHHY</name>
<dbReference type="AlphaFoldDB" id="A0A1V9ZCP3"/>
<proteinExistence type="predicted"/>
<protein>
    <submittedName>
        <fullName evidence="1">Uncharacterized protein</fullName>
    </submittedName>
</protein>
<dbReference type="STRING" id="1202772.A0A1V9ZCP3"/>
<dbReference type="SUPFAM" id="SSF111331">
    <property type="entry name" value="NAD kinase/diacylglycerol kinase-like"/>
    <property type="match status" value="1"/>
</dbReference>
<dbReference type="Proteomes" id="UP000243579">
    <property type="component" value="Unassembled WGS sequence"/>
</dbReference>
<accession>A0A1V9ZCP3</accession>
<reference evidence="1 2" key="1">
    <citation type="journal article" date="2014" name="Genome Biol. Evol.">
        <title>The secreted proteins of Achlya hypogyna and Thraustotheca clavata identify the ancestral oomycete secretome and reveal gene acquisitions by horizontal gene transfer.</title>
        <authorList>
            <person name="Misner I."/>
            <person name="Blouin N."/>
            <person name="Leonard G."/>
            <person name="Richards T.A."/>
            <person name="Lane C.E."/>
        </authorList>
    </citation>
    <scope>NUCLEOTIDE SEQUENCE [LARGE SCALE GENOMIC DNA]</scope>
    <source>
        <strain evidence="1 2">ATCC 48635</strain>
    </source>
</reference>
<gene>
    <name evidence="1" type="ORF">ACHHYP_00070</name>
</gene>
<keyword evidence="2" id="KW-1185">Reference proteome</keyword>
<dbReference type="EMBL" id="JNBR01000255">
    <property type="protein sequence ID" value="OQR95610.1"/>
    <property type="molecule type" value="Genomic_DNA"/>
</dbReference>
<dbReference type="OrthoDB" id="61732at2759"/>
<comment type="caution">
    <text evidence="1">The sequence shown here is derived from an EMBL/GenBank/DDBJ whole genome shotgun (WGS) entry which is preliminary data.</text>
</comment>
<evidence type="ECO:0000313" key="1">
    <source>
        <dbReference type="EMBL" id="OQR95610.1"/>
    </source>
</evidence>
<evidence type="ECO:0000313" key="2">
    <source>
        <dbReference type="Proteomes" id="UP000243579"/>
    </source>
</evidence>
<organism evidence="1 2">
    <name type="scientific">Achlya hypogyna</name>
    <name type="common">Oomycete</name>
    <name type="synonym">Protoachlya hypogyna</name>
    <dbReference type="NCBI Taxonomy" id="1202772"/>
    <lineage>
        <taxon>Eukaryota</taxon>
        <taxon>Sar</taxon>
        <taxon>Stramenopiles</taxon>
        <taxon>Oomycota</taxon>
        <taxon>Saprolegniomycetes</taxon>
        <taxon>Saprolegniales</taxon>
        <taxon>Achlyaceae</taxon>
        <taxon>Achlya</taxon>
    </lineage>
</organism>
<sequence length="460" mass="49932">MDLRTVSPPPVPCPTLAHRLEMLESLGSPKAAGVRDRIRDLHALSLAPFPAAAKREGLVSYPALRHGCCRRRSAATLYMGITGLTWAREVIPIDDLVGAVVEPDTTDTFTVHFARKQPNCDRVFDTRTFTAPSPHEATAWVHGLQLLVQWHSRVPATATRRVLVLFDPRCPTAAALWTECEPYFALGRIQITLLSPTTPPFEHGRQLCASDDVGGVEALLLLGEGRTLDEFLNGVLAHSTDAARALVARLPVALLPCYMREPFSARSRGSPTLSAVIFSVITRKLRPIDVLARLEAAGTITVACAGVGFGAASLAKYTPLPATVAYDAMSDPQTYDPGEGVALQHTVEVSSPYHLSSHSRAWSGSLSATTVPLTTLNVADDPLLVGLSITKAIPFDDMPAAALSLSDGQLDVRLVYEARQWPWRQYRTVRGKSRLVVVTSKKISTTFVCLPHFVMICSEK</sequence>
<dbReference type="InterPro" id="IPR016064">
    <property type="entry name" value="NAD/diacylglycerol_kinase_sf"/>
</dbReference>